<protein>
    <submittedName>
        <fullName evidence="15">Actin cytoskeleton-regulatory complex protein PAN1-like</fullName>
    </submittedName>
</protein>
<feature type="compositionally biased region" description="Polar residues" evidence="11">
    <location>
        <begin position="188"/>
        <end position="199"/>
    </location>
</feature>
<evidence type="ECO:0000313" key="15">
    <source>
        <dbReference type="RefSeq" id="XP_032815273.1"/>
    </source>
</evidence>
<feature type="domain" description="N-acetyltransferase ESCO zinc-finger" evidence="12">
    <location>
        <begin position="561"/>
        <end position="600"/>
    </location>
</feature>
<accession>A0AAJ7X0A4</accession>
<evidence type="ECO:0000256" key="10">
    <source>
        <dbReference type="ARBA" id="ARBA00047902"/>
    </source>
</evidence>
<feature type="compositionally biased region" description="Polar residues" evidence="11">
    <location>
        <begin position="733"/>
        <end position="756"/>
    </location>
</feature>
<feature type="region of interest" description="Disordered" evidence="11">
    <location>
        <begin position="476"/>
        <end position="560"/>
    </location>
</feature>
<comment type="subcellular location">
    <subcellularLocation>
        <location evidence="1">Nucleus</location>
    </subcellularLocation>
</comment>
<dbReference type="PANTHER" id="PTHR45884">
    <property type="entry name" value="N-ACETYLTRANSFERASE ECO"/>
    <property type="match status" value="1"/>
</dbReference>
<sequence>MPVVRLTPLKKLETTCVKLSPSSVKNDKETKSSVSGMRMLRSQRKGISLSTTLSKVVKSLSSELLTVDSSTKDEKTCSPESPQSSQNSPLQDTSQNKLTINSFYGTILDKSGKACYKTPLDRKAVRLKEEEEVHIPAKIVCKKISHSGHISKTEVIQVQSKAATAAAVKPSSSKGKGHLVSKVGSGSADRSPSSPMNQLSDLRKRFAELGEEAEEELKEAKRKKCEAENCEASNGETSNGEHVVDEVPADETDEEAEKSAANNVALVAEEPWKKIWKKTESDAAKQKPRIYVGAAFFSPKLIRPGKMRSNMARVGNASNGIRKLAIGTASPATGTSRGTRLFAESHESKMFIPSTSFVYEASATDCKPRVVAPVAGADRISDYDDADDGTVSVAAVDEGGKCGSGQARGMTFSVKSLCEDWEEIAAESGTALSKDAELAPSEDAVSLSSCKKHACKAEDDRECSESPVTKAVYPIFDTAGRSAPPGGRLKGGKHPLSPRQGTPVPPTTPVLPPPSPPCSPENTVDAASSSPPPAVIPAVKPDPVSTHKLRRPRKQTDDDEQLIIDAGQTRLGVQTCDTCGMMYSAASPEDEAQHLQFHKRFISTIRFVGWKKERVIGEFPDGKIILVLPGDPKYALKKVEEVRELVDADLGFHVAGLRNPSRTKTLLFVSNDKKVVGCLIAEHITKGYRVLPDKQIKPDQDAAASPQTACAGDDTKPGAAPLLDGEPADINGATRSPQPTTATTKVETSPEQSSRPPQEGDGRGEGDGAAVAVAAVPVVAAAAQGLGEPLEALLERQQAWCCSSVAEPAICGVSRIWVFSLMRRRGIATRMVDCLRRNFSYGVYLSKNELAFSDPTPDGKLFAMRYCQTPRFLVYNFIN</sequence>
<comment type="catalytic activity">
    <reaction evidence="10">
        <text>L-lysyl-[protein] + acetyl-CoA = N(6)-acetyl-L-lysyl-[protein] + CoA + H(+)</text>
        <dbReference type="Rhea" id="RHEA:45948"/>
        <dbReference type="Rhea" id="RHEA-COMP:9752"/>
        <dbReference type="Rhea" id="RHEA-COMP:10731"/>
        <dbReference type="ChEBI" id="CHEBI:15378"/>
        <dbReference type="ChEBI" id="CHEBI:29969"/>
        <dbReference type="ChEBI" id="CHEBI:57287"/>
        <dbReference type="ChEBI" id="CHEBI:57288"/>
        <dbReference type="ChEBI" id="CHEBI:61930"/>
    </reaction>
</comment>
<dbReference type="Proteomes" id="UP001318040">
    <property type="component" value="Chromosome 23"/>
</dbReference>
<evidence type="ECO:0000256" key="5">
    <source>
        <dbReference type="ARBA" id="ARBA00022771"/>
    </source>
</evidence>
<evidence type="ECO:0000256" key="4">
    <source>
        <dbReference type="ARBA" id="ARBA00022723"/>
    </source>
</evidence>
<feature type="compositionally biased region" description="Low complexity" evidence="11">
    <location>
        <begin position="78"/>
        <end position="91"/>
    </location>
</feature>
<evidence type="ECO:0000313" key="14">
    <source>
        <dbReference type="Proteomes" id="UP001318040"/>
    </source>
</evidence>
<keyword evidence="7" id="KW-0539">Nucleus</keyword>
<proteinExistence type="inferred from homology"/>
<evidence type="ECO:0000256" key="6">
    <source>
        <dbReference type="ARBA" id="ARBA00022833"/>
    </source>
</evidence>
<feature type="region of interest" description="Disordered" evidence="11">
    <location>
        <begin position="68"/>
        <end position="95"/>
    </location>
</feature>
<feature type="region of interest" description="Disordered" evidence="11">
    <location>
        <begin position="218"/>
        <end position="241"/>
    </location>
</feature>
<dbReference type="GO" id="GO:0000785">
    <property type="term" value="C:chromatin"/>
    <property type="evidence" value="ECO:0007669"/>
    <property type="project" value="TreeGrafter"/>
</dbReference>
<dbReference type="Pfam" id="PF13880">
    <property type="entry name" value="Acetyltransf_13"/>
    <property type="match status" value="1"/>
</dbReference>
<evidence type="ECO:0000256" key="8">
    <source>
        <dbReference type="ARBA" id="ARBA00023306"/>
    </source>
</evidence>
<feature type="region of interest" description="Disordered" evidence="11">
    <location>
        <begin position="21"/>
        <end position="43"/>
    </location>
</feature>
<dbReference type="KEGG" id="pmrn:116945170"/>
<feature type="region of interest" description="Disordered" evidence="11">
    <location>
        <begin position="167"/>
        <end position="199"/>
    </location>
</feature>
<keyword evidence="14" id="KW-1185">Reference proteome</keyword>
<comment type="similarity">
    <text evidence="2">Belongs to the acetyltransferase family. ECO subfamily.</text>
</comment>
<dbReference type="Pfam" id="PF13878">
    <property type="entry name" value="zf-C2H2_3"/>
    <property type="match status" value="1"/>
</dbReference>
<gene>
    <name evidence="15" type="primary">LOC116945170</name>
</gene>
<keyword evidence="4" id="KW-0479">Metal-binding</keyword>
<evidence type="ECO:0000259" key="12">
    <source>
        <dbReference type="Pfam" id="PF13878"/>
    </source>
</evidence>
<dbReference type="GO" id="GO:0061733">
    <property type="term" value="F:protein-lysine-acetyltransferase activity"/>
    <property type="evidence" value="ECO:0007669"/>
    <property type="project" value="TreeGrafter"/>
</dbReference>
<evidence type="ECO:0000256" key="1">
    <source>
        <dbReference type="ARBA" id="ARBA00004123"/>
    </source>
</evidence>
<evidence type="ECO:0000256" key="2">
    <source>
        <dbReference type="ARBA" id="ARBA00005816"/>
    </source>
</evidence>
<evidence type="ECO:0000256" key="3">
    <source>
        <dbReference type="ARBA" id="ARBA00022679"/>
    </source>
</evidence>
<evidence type="ECO:0000256" key="7">
    <source>
        <dbReference type="ARBA" id="ARBA00023242"/>
    </source>
</evidence>
<dbReference type="RefSeq" id="XP_032815273.1">
    <property type="nucleotide sequence ID" value="XM_032959382.1"/>
</dbReference>
<evidence type="ECO:0000256" key="9">
    <source>
        <dbReference type="ARBA" id="ARBA00023315"/>
    </source>
</evidence>
<dbReference type="InterPro" id="IPR028005">
    <property type="entry name" value="AcTrfase_ESCO_Znf_dom"/>
</dbReference>
<dbReference type="AlphaFoldDB" id="A0AAJ7X0A4"/>
<feature type="compositionally biased region" description="Pro residues" evidence="11">
    <location>
        <begin position="503"/>
        <end position="519"/>
    </location>
</feature>
<keyword evidence="8" id="KW-0131">Cell cycle</keyword>
<keyword evidence="9" id="KW-0012">Acyltransferase</keyword>
<name>A0AAJ7X0A4_PETMA</name>
<evidence type="ECO:0000259" key="13">
    <source>
        <dbReference type="Pfam" id="PF13880"/>
    </source>
</evidence>
<dbReference type="GO" id="GO:0005634">
    <property type="term" value="C:nucleus"/>
    <property type="evidence" value="ECO:0007669"/>
    <property type="project" value="UniProtKB-SubCell"/>
</dbReference>
<dbReference type="PANTHER" id="PTHR45884:SF2">
    <property type="entry name" value="N-ACETYLTRANSFERASE ECO"/>
    <property type="match status" value="1"/>
</dbReference>
<reference evidence="15" key="1">
    <citation type="submission" date="2025-08" db="UniProtKB">
        <authorList>
            <consortium name="RefSeq"/>
        </authorList>
    </citation>
    <scope>IDENTIFICATION</scope>
    <source>
        <tissue evidence="15">Sperm</tissue>
    </source>
</reference>
<dbReference type="InterPro" id="IPR028009">
    <property type="entry name" value="ESCO_Acetyltransf_dom"/>
</dbReference>
<keyword evidence="3" id="KW-0808">Transferase</keyword>
<feature type="region of interest" description="Disordered" evidence="11">
    <location>
        <begin position="697"/>
        <end position="768"/>
    </location>
</feature>
<organism evidence="14 15">
    <name type="scientific">Petromyzon marinus</name>
    <name type="common">Sea lamprey</name>
    <dbReference type="NCBI Taxonomy" id="7757"/>
    <lineage>
        <taxon>Eukaryota</taxon>
        <taxon>Metazoa</taxon>
        <taxon>Chordata</taxon>
        <taxon>Craniata</taxon>
        <taxon>Vertebrata</taxon>
        <taxon>Cyclostomata</taxon>
        <taxon>Hyperoartia</taxon>
        <taxon>Petromyzontiformes</taxon>
        <taxon>Petromyzontidae</taxon>
        <taxon>Petromyzon</taxon>
    </lineage>
</organism>
<dbReference type="GO" id="GO:0007064">
    <property type="term" value="P:mitotic sister chromatid cohesion"/>
    <property type="evidence" value="ECO:0007669"/>
    <property type="project" value="TreeGrafter"/>
</dbReference>
<dbReference type="GO" id="GO:0008270">
    <property type="term" value="F:zinc ion binding"/>
    <property type="evidence" value="ECO:0007669"/>
    <property type="project" value="UniProtKB-KW"/>
</dbReference>
<feature type="domain" description="N-acetyltransferase ESCO acetyl-transferase" evidence="13">
    <location>
        <begin position="807"/>
        <end position="875"/>
    </location>
</feature>
<evidence type="ECO:0000256" key="11">
    <source>
        <dbReference type="SAM" id="MobiDB-lite"/>
    </source>
</evidence>
<keyword evidence="5" id="KW-0863">Zinc-finger</keyword>
<keyword evidence="6" id="KW-0862">Zinc</keyword>